<evidence type="ECO:0008006" key="4">
    <source>
        <dbReference type="Google" id="ProtNLM"/>
    </source>
</evidence>
<feature type="compositionally biased region" description="Acidic residues" evidence="1">
    <location>
        <begin position="241"/>
        <end position="258"/>
    </location>
</feature>
<name>A0AA88J8U3_FICCA</name>
<dbReference type="Proteomes" id="UP001187192">
    <property type="component" value="Unassembled WGS sequence"/>
</dbReference>
<dbReference type="EMBL" id="BTGU01000589">
    <property type="protein sequence ID" value="GMN68298.1"/>
    <property type="molecule type" value="Genomic_DNA"/>
</dbReference>
<accession>A0AA88J8U3</accession>
<dbReference type="AlphaFoldDB" id="A0AA88J8U3"/>
<gene>
    <name evidence="2" type="ORF">TIFTF001_037355</name>
</gene>
<proteinExistence type="predicted"/>
<keyword evidence="3" id="KW-1185">Reference proteome</keyword>
<sequence>MPPIRRSSSKDTLLSELDTKIKTAVRKARPKHYYVKTHQGNWLHHIESLCSSCGITWEAWSRLAVIQLRSATRRWWESIGQDLNLVYWRGFRRNIMEHFVGPFLYRKTMVDSTYAQGRCFFTQAVGWAPRQGESMQEYRHRFEEDFLAECPYKLRQEDACELFWQGVPHKIRALVYFPRPYPDYDHLCLEVIYAKMYMRAERVDTPPIGGLEDAEDASSHVEVPVPHQPKAVGDDDTRIDPEEEDPTEVFIEGEDGETDGPRVLVED</sequence>
<evidence type="ECO:0000256" key="1">
    <source>
        <dbReference type="SAM" id="MobiDB-lite"/>
    </source>
</evidence>
<protein>
    <recommendedName>
        <fullName evidence="4">Retrotransposon gag domain-containing protein</fullName>
    </recommendedName>
</protein>
<reference evidence="2" key="1">
    <citation type="submission" date="2023-07" db="EMBL/GenBank/DDBJ databases">
        <title>draft genome sequence of fig (Ficus carica).</title>
        <authorList>
            <person name="Takahashi T."/>
            <person name="Nishimura K."/>
        </authorList>
    </citation>
    <scope>NUCLEOTIDE SEQUENCE</scope>
</reference>
<evidence type="ECO:0000313" key="2">
    <source>
        <dbReference type="EMBL" id="GMN68298.1"/>
    </source>
</evidence>
<comment type="caution">
    <text evidence="2">The sequence shown here is derived from an EMBL/GenBank/DDBJ whole genome shotgun (WGS) entry which is preliminary data.</text>
</comment>
<organism evidence="2 3">
    <name type="scientific">Ficus carica</name>
    <name type="common">Common fig</name>
    <dbReference type="NCBI Taxonomy" id="3494"/>
    <lineage>
        <taxon>Eukaryota</taxon>
        <taxon>Viridiplantae</taxon>
        <taxon>Streptophyta</taxon>
        <taxon>Embryophyta</taxon>
        <taxon>Tracheophyta</taxon>
        <taxon>Spermatophyta</taxon>
        <taxon>Magnoliopsida</taxon>
        <taxon>eudicotyledons</taxon>
        <taxon>Gunneridae</taxon>
        <taxon>Pentapetalae</taxon>
        <taxon>rosids</taxon>
        <taxon>fabids</taxon>
        <taxon>Rosales</taxon>
        <taxon>Moraceae</taxon>
        <taxon>Ficeae</taxon>
        <taxon>Ficus</taxon>
    </lineage>
</organism>
<feature type="region of interest" description="Disordered" evidence="1">
    <location>
        <begin position="208"/>
        <end position="267"/>
    </location>
</feature>
<evidence type="ECO:0000313" key="3">
    <source>
        <dbReference type="Proteomes" id="UP001187192"/>
    </source>
</evidence>